<sequence length="205" mass="22565">MSVDSVRLGRTPTPAPSASSADLTAGRAHPRIPTSSRCGSPDQRDPQRPIGPEPAHARIDRPCTLDRTRRERITTILSRYPPTPPRRAARPPHGRGHHGRRMRPGPGYRWRRAALHWAPLVVAVVGVFAGMREGGSLFDTVFYLFLGAPSTHRLLLALRQVRASVPDTSIEPPPCTRSTGAGDRPRPRRDTGPKPHPSQVRVRVP</sequence>
<geneLocation type="plasmid" evidence="2 3">
    <name>pRHL2</name>
</geneLocation>
<evidence type="ECO:0000313" key="3">
    <source>
        <dbReference type="Proteomes" id="UP000008710"/>
    </source>
</evidence>
<feature type="region of interest" description="Disordered" evidence="1">
    <location>
        <begin position="1"/>
        <end position="61"/>
    </location>
</feature>
<evidence type="ECO:0000256" key="1">
    <source>
        <dbReference type="SAM" id="MobiDB-lite"/>
    </source>
</evidence>
<evidence type="ECO:0000313" key="2">
    <source>
        <dbReference type="EMBL" id="ABH00437.1"/>
    </source>
</evidence>
<protein>
    <submittedName>
        <fullName evidence="2">Uncharacterized protein</fullName>
    </submittedName>
</protein>
<dbReference type="Proteomes" id="UP000008710">
    <property type="component" value="Plasmid pRHL2"/>
</dbReference>
<proteinExistence type="predicted"/>
<reference evidence="3" key="1">
    <citation type="journal article" date="2006" name="Proc. Natl. Acad. Sci. U.S.A.">
        <title>The complete genome of Rhodococcus sp. RHA1 provides insights into a catabolic powerhouse.</title>
        <authorList>
            <person name="McLeod M.P."/>
            <person name="Warren R.L."/>
            <person name="Hsiao W.W.L."/>
            <person name="Araki N."/>
            <person name="Myhre M."/>
            <person name="Fernandes C."/>
            <person name="Miyazawa D."/>
            <person name="Wong W."/>
            <person name="Lillquist A.L."/>
            <person name="Wang D."/>
            <person name="Dosanjh M."/>
            <person name="Hara H."/>
            <person name="Petrescu A."/>
            <person name="Morin R.D."/>
            <person name="Yang G."/>
            <person name="Stott J.M."/>
            <person name="Schein J.E."/>
            <person name="Shin H."/>
            <person name="Smailus D."/>
            <person name="Siddiqui A.S."/>
            <person name="Marra M.A."/>
            <person name="Jones S.J.M."/>
            <person name="Holt R."/>
            <person name="Brinkman F.S.L."/>
            <person name="Miyauchi K."/>
            <person name="Fukuda M."/>
            <person name="Davies J.E."/>
            <person name="Mohn W.W."/>
            <person name="Eltis L.D."/>
        </authorList>
    </citation>
    <scope>NUCLEOTIDE SEQUENCE [LARGE SCALE GENOMIC DNA]</scope>
    <source>
        <strain evidence="3">RHA1</strain>
    </source>
</reference>
<dbReference type="AlphaFoldDB" id="Q0RW99"/>
<gene>
    <name evidence="2" type="ordered locus">RHA1_ro10244</name>
</gene>
<feature type="region of interest" description="Disordered" evidence="1">
    <location>
        <begin position="166"/>
        <end position="205"/>
    </location>
</feature>
<feature type="region of interest" description="Disordered" evidence="1">
    <location>
        <begin position="75"/>
        <end position="103"/>
    </location>
</feature>
<organism evidence="2 3">
    <name type="scientific">Rhodococcus jostii (strain RHA1)</name>
    <dbReference type="NCBI Taxonomy" id="101510"/>
    <lineage>
        <taxon>Bacteria</taxon>
        <taxon>Bacillati</taxon>
        <taxon>Actinomycetota</taxon>
        <taxon>Actinomycetes</taxon>
        <taxon>Mycobacteriales</taxon>
        <taxon>Nocardiaceae</taxon>
        <taxon>Rhodococcus</taxon>
    </lineage>
</organism>
<dbReference type="HOGENOM" id="CLU_1336651_0_0_11"/>
<keyword evidence="2" id="KW-0614">Plasmid</keyword>
<name>Q0RW99_RHOJR</name>
<dbReference type="KEGG" id="rha:RHA1_ro10244"/>
<feature type="compositionally biased region" description="Basic residues" evidence="1">
    <location>
        <begin position="87"/>
        <end position="103"/>
    </location>
</feature>
<feature type="compositionally biased region" description="Basic and acidic residues" evidence="1">
    <location>
        <begin position="183"/>
        <end position="193"/>
    </location>
</feature>
<accession>Q0RW99</accession>
<dbReference type="EMBL" id="CP000433">
    <property type="protein sequence ID" value="ABH00437.1"/>
    <property type="molecule type" value="Genomic_DNA"/>
</dbReference>